<keyword evidence="2" id="KW-1185">Reference proteome</keyword>
<name>A0AA49GB01_9BACT</name>
<gene>
    <name evidence="1" type="ORF">QYS49_29975</name>
</gene>
<accession>A0AA49GB01</accession>
<dbReference type="AlphaFoldDB" id="A0AA49GB01"/>
<dbReference type="PROSITE" id="PS51257">
    <property type="entry name" value="PROKAR_LIPOPROTEIN"/>
    <property type="match status" value="1"/>
</dbReference>
<dbReference type="EMBL" id="CP129971">
    <property type="protein sequence ID" value="WKK75658.2"/>
    <property type="molecule type" value="Genomic_DNA"/>
</dbReference>
<organism evidence="1 2">
    <name type="scientific">Marivirga salinarum</name>
    <dbReference type="NCBI Taxonomy" id="3059078"/>
    <lineage>
        <taxon>Bacteria</taxon>
        <taxon>Pseudomonadati</taxon>
        <taxon>Bacteroidota</taxon>
        <taxon>Cytophagia</taxon>
        <taxon>Cytophagales</taxon>
        <taxon>Marivirgaceae</taxon>
        <taxon>Marivirga</taxon>
    </lineage>
</organism>
<dbReference type="KEGG" id="msaa:QYS49_29975"/>
<sequence>MKFKLLSLILCLFLVSCKEDMDNNLESDVIKVTLEGTELYEHKFSDSHPTEGGYNIRKQAQNYQTSEMQWATYNYQAKEGFKGFEKVEIVLTGSSGDDNFTDHQKWIFEIEVK</sequence>
<evidence type="ECO:0000313" key="2">
    <source>
        <dbReference type="Proteomes" id="UP001230496"/>
    </source>
</evidence>
<dbReference type="RefSeq" id="WP_308351138.1">
    <property type="nucleotide sequence ID" value="NZ_CP129971.1"/>
</dbReference>
<evidence type="ECO:0000313" key="1">
    <source>
        <dbReference type="EMBL" id="WKK75658.2"/>
    </source>
</evidence>
<reference evidence="1 2" key="1">
    <citation type="submission" date="2023-08" db="EMBL/GenBank/DDBJ databases">
        <title>Comparative genomics and taxonomic characterization of three novel marine species of genus Marivirga.</title>
        <authorList>
            <person name="Muhammad N."/>
            <person name="Kim S.-G."/>
        </authorList>
    </citation>
    <scope>NUCLEOTIDE SEQUENCE [LARGE SCALE GENOMIC DNA]</scope>
    <source>
        <strain evidence="1 2">BDSF4-3</strain>
    </source>
</reference>
<dbReference type="Proteomes" id="UP001230496">
    <property type="component" value="Chromosome"/>
</dbReference>
<protein>
    <recommendedName>
        <fullName evidence="3">Lipoprotein</fullName>
    </recommendedName>
</protein>
<evidence type="ECO:0008006" key="3">
    <source>
        <dbReference type="Google" id="ProtNLM"/>
    </source>
</evidence>
<proteinExistence type="predicted"/>